<organism evidence="1 2">
    <name type="scientific">Antarcticirhabdus aurantiaca</name>
    <dbReference type="NCBI Taxonomy" id="2606717"/>
    <lineage>
        <taxon>Bacteria</taxon>
        <taxon>Pseudomonadati</taxon>
        <taxon>Pseudomonadota</taxon>
        <taxon>Alphaproteobacteria</taxon>
        <taxon>Hyphomicrobiales</taxon>
        <taxon>Aurantimonadaceae</taxon>
        <taxon>Antarcticirhabdus</taxon>
    </lineage>
</organism>
<keyword evidence="1" id="KW-0238">DNA-binding</keyword>
<accession>A0ACD4NRC0</accession>
<evidence type="ECO:0000313" key="1">
    <source>
        <dbReference type="EMBL" id="WAJ29278.1"/>
    </source>
</evidence>
<gene>
    <name evidence="1" type="ORF">OXU80_03305</name>
</gene>
<sequence>MNDTQAPTLLDVARAAGVSRATVDRVINGRPNVKAKTLQRVREAMERLSYRPDPLAAGLARRARYRFCFLLPAGTNAFMDEVAAQVAGSAAWLAGTRASIERRFVDVFDPFALAGAIDAVDRGFDGAAIVALDEPHVRAAVDRLVADGIPVVTLISDAPASRRLGFVGVDNAAAGRTAAALLGRFSGGRGGSVGVLVGSLSLRDHVDRLFGFRQLVERDYRHLSLLPVVETRDEDGEAEAAVARLAAADAGLVAIYNAGAGNRGAGRALSRLGADRRPVFVGHELTSASAGPLREGLFDALIAQNAGHEVRSAARLLIAQASGAPIIPEQERIRIDVFIRENMPD</sequence>
<protein>
    <submittedName>
        <fullName evidence="1">LacI family DNA-binding transcriptional regulator</fullName>
    </submittedName>
</protein>
<evidence type="ECO:0000313" key="2">
    <source>
        <dbReference type="Proteomes" id="UP001163223"/>
    </source>
</evidence>
<proteinExistence type="predicted"/>
<dbReference type="EMBL" id="CP113520">
    <property type="protein sequence ID" value="WAJ29278.1"/>
    <property type="molecule type" value="Genomic_DNA"/>
</dbReference>
<keyword evidence="2" id="KW-1185">Reference proteome</keyword>
<dbReference type="Proteomes" id="UP001163223">
    <property type="component" value="Chromosome"/>
</dbReference>
<name>A0ACD4NRC0_9HYPH</name>
<reference evidence="1" key="1">
    <citation type="submission" date="2022-11" db="EMBL/GenBank/DDBJ databases">
        <title>beta-Carotene-producing bacterium, Jeongeuplla avenae sp. nov., alleviates the salt stress of Arabidopsis seedlings.</title>
        <authorList>
            <person name="Jiang L."/>
            <person name="Lee J."/>
        </authorList>
    </citation>
    <scope>NUCLEOTIDE SEQUENCE</scope>
    <source>
        <strain evidence="1">DY_R2A_6</strain>
    </source>
</reference>